<sequence>MTSSKNLCDTNASEIEGDQSSTICTVRNSVRPLNHHNRLVHIQFGQLTPPLKGTTQSMNTNIGGNFLTYMPLKALVENGYSAGSPLSISKSGDEVMAKPKSLSFEEEYSKHLQLGALMEPVKKAKDILQATVTNITKSLEARDVLEENIGPLQKECTELSSKIYSLENTYNDEWEKFSTTTSREYLDNIQVHKDDKTSERLAIVSSKLEDQVETPSERFLRLRHNRAQNIARCEAEIQAAERATSFLRKELDIARLEKVRTEKYEARRPLKEALSQNEASHLTLLKQKEQQEKVLAAAVRKWRNEWSKLNIHGNPEPITTLSTLEAKDDRVKDCTRTRDPHLESKPQRRDRKGSDRIQRL</sequence>
<evidence type="ECO:0000256" key="1">
    <source>
        <dbReference type="SAM" id="Coils"/>
    </source>
</evidence>
<evidence type="ECO:0000313" key="4">
    <source>
        <dbReference type="Proteomes" id="UP000235786"/>
    </source>
</evidence>
<feature type="coiled-coil region" evidence="1">
    <location>
        <begin position="230"/>
        <end position="257"/>
    </location>
</feature>
<protein>
    <submittedName>
        <fullName evidence="3">Uncharacterized protein</fullName>
    </submittedName>
</protein>
<evidence type="ECO:0000256" key="2">
    <source>
        <dbReference type="SAM" id="MobiDB-lite"/>
    </source>
</evidence>
<evidence type="ECO:0000313" key="3">
    <source>
        <dbReference type="EMBL" id="PMD36945.1"/>
    </source>
</evidence>
<keyword evidence="4" id="KW-1185">Reference proteome</keyword>
<dbReference type="Proteomes" id="UP000235786">
    <property type="component" value="Unassembled WGS sequence"/>
</dbReference>
<organism evidence="3 4">
    <name type="scientific">Hyaloscypha variabilis (strain UAMH 11265 / GT02V1 / F)</name>
    <name type="common">Meliniomyces variabilis</name>
    <dbReference type="NCBI Taxonomy" id="1149755"/>
    <lineage>
        <taxon>Eukaryota</taxon>
        <taxon>Fungi</taxon>
        <taxon>Dikarya</taxon>
        <taxon>Ascomycota</taxon>
        <taxon>Pezizomycotina</taxon>
        <taxon>Leotiomycetes</taxon>
        <taxon>Helotiales</taxon>
        <taxon>Hyaloscyphaceae</taxon>
        <taxon>Hyaloscypha</taxon>
        <taxon>Hyaloscypha variabilis</taxon>
    </lineage>
</organism>
<name>A0A2J6REK6_HYAVF</name>
<proteinExistence type="predicted"/>
<dbReference type="EMBL" id="KZ613950">
    <property type="protein sequence ID" value="PMD36945.1"/>
    <property type="molecule type" value="Genomic_DNA"/>
</dbReference>
<feature type="region of interest" description="Disordered" evidence="2">
    <location>
        <begin position="329"/>
        <end position="360"/>
    </location>
</feature>
<keyword evidence="1" id="KW-0175">Coiled coil</keyword>
<gene>
    <name evidence="3" type="ORF">L207DRAFT_586629</name>
</gene>
<reference evidence="3 4" key="1">
    <citation type="submission" date="2016-04" db="EMBL/GenBank/DDBJ databases">
        <title>A degradative enzymes factory behind the ericoid mycorrhizal symbiosis.</title>
        <authorList>
            <consortium name="DOE Joint Genome Institute"/>
            <person name="Martino E."/>
            <person name="Morin E."/>
            <person name="Grelet G."/>
            <person name="Kuo A."/>
            <person name="Kohler A."/>
            <person name="Daghino S."/>
            <person name="Barry K."/>
            <person name="Choi C."/>
            <person name="Cichocki N."/>
            <person name="Clum A."/>
            <person name="Copeland A."/>
            <person name="Hainaut M."/>
            <person name="Haridas S."/>
            <person name="Labutti K."/>
            <person name="Lindquist E."/>
            <person name="Lipzen A."/>
            <person name="Khouja H.-R."/>
            <person name="Murat C."/>
            <person name="Ohm R."/>
            <person name="Olson A."/>
            <person name="Spatafora J."/>
            <person name="Veneault-Fourrey C."/>
            <person name="Henrissat B."/>
            <person name="Grigoriev I."/>
            <person name="Martin F."/>
            <person name="Perotto S."/>
        </authorList>
    </citation>
    <scope>NUCLEOTIDE SEQUENCE [LARGE SCALE GENOMIC DNA]</scope>
    <source>
        <strain evidence="3 4">F</strain>
    </source>
</reference>
<accession>A0A2J6REK6</accession>
<dbReference type="AlphaFoldDB" id="A0A2J6REK6"/>